<protein>
    <recommendedName>
        <fullName evidence="6">Hydrogenase maturation protease</fullName>
    </recommendedName>
</protein>
<dbReference type="InterPro" id="IPR023430">
    <property type="entry name" value="Pept_HybD-like_dom_sf"/>
</dbReference>
<dbReference type="GO" id="GO:0008047">
    <property type="term" value="F:enzyme activator activity"/>
    <property type="evidence" value="ECO:0007669"/>
    <property type="project" value="InterPro"/>
</dbReference>
<dbReference type="GO" id="GO:0004190">
    <property type="term" value="F:aspartic-type endopeptidase activity"/>
    <property type="evidence" value="ECO:0007669"/>
    <property type="project" value="UniProtKB-KW"/>
</dbReference>
<sequence length="178" mass="18604">MKKNKKMNRTVVIGLGNPILSDDSVGIHAARALYPRLEGMGHVEVKELYGGGLVLMEAMAGFKMAVVIDAMVTGAHEPGSVLTMYVGDTGGADDFKCSRNLACGHDTGLAEALEVGRSVGYVLPSEVKVIGIEAADVVNFGDNLSPPVSGALPLVVEMVLAEVMKDMGPVKQGKAHGR</sequence>
<keyword evidence="3" id="KW-0064">Aspartyl protease</keyword>
<dbReference type="Gene3D" id="3.40.50.1450">
    <property type="entry name" value="HybD-like"/>
    <property type="match status" value="1"/>
</dbReference>
<dbReference type="InterPro" id="IPR000671">
    <property type="entry name" value="Peptidase_A31"/>
</dbReference>
<dbReference type="PANTHER" id="PTHR30302">
    <property type="entry name" value="HYDROGENASE 1 MATURATION PROTEASE"/>
    <property type="match status" value="1"/>
</dbReference>
<organism evidence="5">
    <name type="scientific">marine sediment metagenome</name>
    <dbReference type="NCBI Taxonomy" id="412755"/>
    <lineage>
        <taxon>unclassified sequences</taxon>
        <taxon>metagenomes</taxon>
        <taxon>ecological metagenomes</taxon>
    </lineage>
</organism>
<dbReference type="NCBIfam" id="TIGR00072">
    <property type="entry name" value="hydrog_prot"/>
    <property type="match status" value="1"/>
</dbReference>
<dbReference type="AlphaFoldDB" id="A0A0F9GWW4"/>
<evidence type="ECO:0008006" key="6">
    <source>
        <dbReference type="Google" id="ProtNLM"/>
    </source>
</evidence>
<dbReference type="SUPFAM" id="SSF53163">
    <property type="entry name" value="HybD-like"/>
    <property type="match status" value="1"/>
</dbReference>
<comment type="similarity">
    <text evidence="1">Belongs to the peptidase A31 family.</text>
</comment>
<dbReference type="GO" id="GO:0016485">
    <property type="term" value="P:protein processing"/>
    <property type="evidence" value="ECO:0007669"/>
    <property type="project" value="TreeGrafter"/>
</dbReference>
<accession>A0A0F9GWW4</accession>
<proteinExistence type="inferred from homology"/>
<dbReference type="EMBL" id="LAZR01018746">
    <property type="protein sequence ID" value="KKL95161.1"/>
    <property type="molecule type" value="Genomic_DNA"/>
</dbReference>
<comment type="caution">
    <text evidence="5">The sequence shown here is derived from an EMBL/GenBank/DDBJ whole genome shotgun (WGS) entry which is preliminary data.</text>
</comment>
<evidence type="ECO:0000256" key="3">
    <source>
        <dbReference type="ARBA" id="ARBA00022750"/>
    </source>
</evidence>
<keyword evidence="2" id="KW-0645">Protease</keyword>
<gene>
    <name evidence="5" type="ORF">LCGC14_1857400</name>
</gene>
<reference evidence="5" key="1">
    <citation type="journal article" date="2015" name="Nature">
        <title>Complex archaea that bridge the gap between prokaryotes and eukaryotes.</title>
        <authorList>
            <person name="Spang A."/>
            <person name="Saw J.H."/>
            <person name="Jorgensen S.L."/>
            <person name="Zaremba-Niedzwiedzka K."/>
            <person name="Martijn J."/>
            <person name="Lind A.E."/>
            <person name="van Eijk R."/>
            <person name="Schleper C."/>
            <person name="Guy L."/>
            <person name="Ettema T.J."/>
        </authorList>
    </citation>
    <scope>NUCLEOTIDE SEQUENCE</scope>
</reference>
<evidence type="ECO:0000256" key="4">
    <source>
        <dbReference type="ARBA" id="ARBA00022801"/>
    </source>
</evidence>
<dbReference type="Pfam" id="PF01750">
    <property type="entry name" value="HycI"/>
    <property type="match status" value="1"/>
</dbReference>
<dbReference type="PANTHER" id="PTHR30302:SF1">
    <property type="entry name" value="HYDROGENASE 2 MATURATION PROTEASE"/>
    <property type="match status" value="1"/>
</dbReference>
<evidence type="ECO:0000256" key="2">
    <source>
        <dbReference type="ARBA" id="ARBA00022670"/>
    </source>
</evidence>
<name>A0A0F9GWW4_9ZZZZ</name>
<evidence type="ECO:0000256" key="1">
    <source>
        <dbReference type="ARBA" id="ARBA00006814"/>
    </source>
</evidence>
<keyword evidence="4" id="KW-0378">Hydrolase</keyword>
<evidence type="ECO:0000313" key="5">
    <source>
        <dbReference type="EMBL" id="KKL95161.1"/>
    </source>
</evidence>
<dbReference type="CDD" id="cd00518">
    <property type="entry name" value="H2MP"/>
    <property type="match status" value="1"/>
</dbReference>